<organism evidence="1 2">
    <name type="scientific">Terricaulis silvestris</name>
    <dbReference type="NCBI Taxonomy" id="2686094"/>
    <lineage>
        <taxon>Bacteria</taxon>
        <taxon>Pseudomonadati</taxon>
        <taxon>Pseudomonadota</taxon>
        <taxon>Alphaproteobacteria</taxon>
        <taxon>Caulobacterales</taxon>
        <taxon>Caulobacteraceae</taxon>
        <taxon>Terricaulis</taxon>
    </lineage>
</organism>
<name>A0A6I6MQ19_9CAUL</name>
<dbReference type="PANTHER" id="PTHR35399:SF2">
    <property type="entry name" value="DUF839 DOMAIN-CONTAINING PROTEIN"/>
    <property type="match status" value="1"/>
</dbReference>
<gene>
    <name evidence="1" type="ORF">DSM104635_00050</name>
</gene>
<dbReference type="PANTHER" id="PTHR35399">
    <property type="entry name" value="SLR8030 PROTEIN"/>
    <property type="match status" value="1"/>
</dbReference>
<sequence>MSRAKHFNDIVASRRTVLGGLVATPLLALPGCTTPTAVGAASTVATTPAFAPVAATNADTISLPPGYSWRKLIAWGDRLFDTAAPVFDPNTLTRAEQEQRFGQNNDMLALFPATYAFPPAKDQDRMILCANNEYATPDLMYPAITAPSAFTAEHVSAIYAAVGVSVVELERRSEGWRAITNATPGAGRNRRITPFTPVQFSGPAARHPWIAEAARIVNANEPDPGGAPTDAVRCGTMANCAGGYTPWGTYLTAEENFDGFFVGSSRGLDPLRFDDPAFALDESSFAYPAGGFPAALAPRQFNIAENPRGPSLYGWVTEIDPYDSSSTPKKRTALGRCKHECATTALAADGRVAVYMGDDQRDEHVYKFVSRGRFNPADRRANMNLLDDGQLYCAQFLENGQGRWLAITLEAANAAAEREESPIRFRDEGDLLVRVRDAARLLGATPMDRPEDVEAVCDANWRGLGPVLIVCTNNIERGFEHPGSPRRESDRPTSAQNNLTGHILRIDEAGGDCAAEAFLWDVFVMAGDPNSMALTARTRGGPLAHVSTAYKGAPTISGDRFACPDNIFIDSTHRVWIATDGGDSVFADCNDSVLCTPVNAEGPRVMKRFLVGPVGSEICGPLMAPDERAFLCAVQHPGANDVAGTDFSQLRWLGEPATSHFPDGGDSWPRSAVVIVTRDDGGRIGD</sequence>
<dbReference type="InterPro" id="IPR008557">
    <property type="entry name" value="PhoX"/>
</dbReference>
<dbReference type="EMBL" id="CP047045">
    <property type="protein sequence ID" value="QGZ93243.1"/>
    <property type="molecule type" value="Genomic_DNA"/>
</dbReference>
<protein>
    <submittedName>
        <fullName evidence="1">Putative phosphatase</fullName>
    </submittedName>
</protein>
<dbReference type="KEGG" id="tsv:DSM104635_00050"/>
<keyword evidence="2" id="KW-1185">Reference proteome</keyword>
<proteinExistence type="predicted"/>
<dbReference type="Pfam" id="PF05787">
    <property type="entry name" value="PhoX"/>
    <property type="match status" value="1"/>
</dbReference>
<dbReference type="Proteomes" id="UP000431269">
    <property type="component" value="Chromosome"/>
</dbReference>
<evidence type="ECO:0000313" key="2">
    <source>
        <dbReference type="Proteomes" id="UP000431269"/>
    </source>
</evidence>
<reference evidence="2" key="1">
    <citation type="submission" date="2019-12" db="EMBL/GenBank/DDBJ databases">
        <title>Complete genome of Terracaulis silvestris 0127_4.</title>
        <authorList>
            <person name="Vieira S."/>
            <person name="Riedel T."/>
            <person name="Sproer C."/>
            <person name="Pascual J."/>
            <person name="Boedeker C."/>
            <person name="Overmann J."/>
        </authorList>
    </citation>
    <scope>NUCLEOTIDE SEQUENCE [LARGE SCALE GENOMIC DNA]</scope>
    <source>
        <strain evidence="2">0127_4</strain>
    </source>
</reference>
<dbReference type="AlphaFoldDB" id="A0A6I6MQ19"/>
<evidence type="ECO:0000313" key="1">
    <source>
        <dbReference type="EMBL" id="QGZ93243.1"/>
    </source>
</evidence>
<dbReference type="RefSeq" id="WP_158764257.1">
    <property type="nucleotide sequence ID" value="NZ_CP047045.1"/>
</dbReference>
<accession>A0A6I6MQ19</accession>